<comment type="caution">
    <text evidence="1">The sequence shown here is derived from an EMBL/GenBank/DDBJ whole genome shotgun (WGS) entry which is preliminary data.</text>
</comment>
<reference evidence="1 2" key="2">
    <citation type="submission" date="2007-08" db="EMBL/GenBank/DDBJ databases">
        <authorList>
            <person name="Fulton L."/>
            <person name="Clifton S."/>
            <person name="Fulton B."/>
            <person name="Xu J."/>
            <person name="Minx P."/>
            <person name="Pepin K.H."/>
            <person name="Johnson M."/>
            <person name="Thiruvilangam P."/>
            <person name="Bhonagiri V."/>
            <person name="Nash W.E."/>
            <person name="Wang C."/>
            <person name="Mardis E.R."/>
            <person name="Wilson R.K."/>
        </authorList>
    </citation>
    <scope>NUCLEOTIDE SEQUENCE [LARGE SCALE GENOMIC DNA]</scope>
    <source>
        <strain evidence="1 2">DSM 753</strain>
    </source>
</reference>
<accession>A7VX06</accession>
<gene>
    <name evidence="1" type="ORF">CLOLEP_03129</name>
</gene>
<dbReference type="EMBL" id="ABCB02000020">
    <property type="protein sequence ID" value="EDO60303.1"/>
    <property type="molecule type" value="Genomic_DNA"/>
</dbReference>
<sequence>MQSFARYSSFIKTLGIDKKQYLNDISGKTSQCIKSRYLQEIDELENFSRR</sequence>
<dbReference type="Proteomes" id="UP000003490">
    <property type="component" value="Unassembled WGS sequence"/>
</dbReference>
<organism evidence="1 2">
    <name type="scientific">[Clostridium] leptum DSM 753</name>
    <dbReference type="NCBI Taxonomy" id="428125"/>
    <lineage>
        <taxon>Bacteria</taxon>
        <taxon>Bacillati</taxon>
        <taxon>Bacillota</taxon>
        <taxon>Clostridia</taxon>
        <taxon>Eubacteriales</taxon>
        <taxon>Oscillospiraceae</taxon>
        <taxon>Oscillospiraceae incertae sedis</taxon>
    </lineage>
</organism>
<dbReference type="AlphaFoldDB" id="A7VX06"/>
<name>A7VX06_9FIRM</name>
<proteinExistence type="predicted"/>
<evidence type="ECO:0000313" key="1">
    <source>
        <dbReference type="EMBL" id="EDO60303.1"/>
    </source>
</evidence>
<reference evidence="1 2" key="1">
    <citation type="submission" date="2007-08" db="EMBL/GenBank/DDBJ databases">
        <title>Draft genome sequence of Clostridium leptum (DSM 753).</title>
        <authorList>
            <person name="Sudarsanam P."/>
            <person name="Ley R."/>
            <person name="Guruge J."/>
            <person name="Turnbaugh P.J."/>
            <person name="Mahowald M."/>
            <person name="Liep D."/>
            <person name="Gordon J."/>
        </authorList>
    </citation>
    <scope>NUCLEOTIDE SEQUENCE [LARGE SCALE GENOMIC DNA]</scope>
    <source>
        <strain evidence="1 2">DSM 753</strain>
    </source>
</reference>
<dbReference type="HOGENOM" id="CLU_3116379_0_0_9"/>
<evidence type="ECO:0000313" key="2">
    <source>
        <dbReference type="Proteomes" id="UP000003490"/>
    </source>
</evidence>
<protein>
    <submittedName>
        <fullName evidence="1">Uncharacterized protein</fullName>
    </submittedName>
</protein>